<dbReference type="PANTHER" id="PTHR10953:SF102">
    <property type="entry name" value="ADENYLYLTRANSFERASE AND SULFURTRANSFERASE MOCS3"/>
    <property type="match status" value="1"/>
</dbReference>
<comment type="similarity">
    <text evidence="1">Belongs to the HesA/MoeB/ThiF family.</text>
</comment>
<protein>
    <recommendedName>
        <fullName evidence="9">Molybdopterin-synthase adenylyltransferase</fullName>
        <ecNumber evidence="8">2.7.7.80</ecNumber>
    </recommendedName>
    <alternativeName>
        <fullName evidence="12">MoaD protein adenylase</fullName>
    </alternativeName>
    <alternativeName>
        <fullName evidence="10">Molybdopterin-converting factor subunit 1 adenylase</fullName>
    </alternativeName>
    <alternativeName>
        <fullName evidence="11">Sulfur carrier protein MoaD adenylyltransferase</fullName>
    </alternativeName>
</protein>
<evidence type="ECO:0000259" key="13">
    <source>
        <dbReference type="Pfam" id="PF00899"/>
    </source>
</evidence>
<gene>
    <name evidence="14" type="ORF">CCC_01126</name>
</gene>
<dbReference type="GO" id="GO:0005829">
    <property type="term" value="C:cytosol"/>
    <property type="evidence" value="ECO:0007669"/>
    <property type="project" value="TreeGrafter"/>
</dbReference>
<dbReference type="GO" id="GO:0005524">
    <property type="term" value="F:ATP binding"/>
    <property type="evidence" value="ECO:0007669"/>
    <property type="project" value="UniProtKB-KW"/>
</dbReference>
<dbReference type="GO" id="GO:0004792">
    <property type="term" value="F:thiosulfate-cyanide sulfurtransferase activity"/>
    <property type="evidence" value="ECO:0007669"/>
    <property type="project" value="TreeGrafter"/>
</dbReference>
<evidence type="ECO:0000256" key="2">
    <source>
        <dbReference type="ARBA" id="ARBA00022679"/>
    </source>
</evidence>
<proteinExistence type="inferred from homology"/>
<dbReference type="CDD" id="cd00757">
    <property type="entry name" value="ThiF_MoeB_HesA_family"/>
    <property type="match status" value="1"/>
</dbReference>
<dbReference type="EMBL" id="JXSL01000030">
    <property type="protein sequence ID" value="KIL98065.1"/>
    <property type="molecule type" value="Genomic_DNA"/>
</dbReference>
<comment type="subunit">
    <text evidence="7">Homodimer. Forms a stable heterotetrameric complex of 2 MoeB and 2 MoaD during adenylation of MoaD.</text>
</comment>
<name>A0A0C2YTQ1_PARME</name>
<comment type="caution">
    <text evidence="14">The sequence shown here is derived from an EMBL/GenBank/DDBJ whole genome shotgun (WGS) entry which is preliminary data.</text>
</comment>
<dbReference type="GO" id="GO:0061605">
    <property type="term" value="F:molybdopterin-synthase adenylyltransferase activity"/>
    <property type="evidence" value="ECO:0007669"/>
    <property type="project" value="UniProtKB-EC"/>
</dbReference>
<evidence type="ECO:0000256" key="9">
    <source>
        <dbReference type="ARBA" id="ARBA00073635"/>
    </source>
</evidence>
<feature type="domain" description="THIF-type NAD/FAD binding fold" evidence="13">
    <location>
        <begin position="11"/>
        <end position="244"/>
    </location>
</feature>
<evidence type="ECO:0000256" key="6">
    <source>
        <dbReference type="ARBA" id="ARBA00055169"/>
    </source>
</evidence>
<organism evidence="14 15">
    <name type="scientific">Paramagnetospirillum magnetotacticum MS-1</name>
    <dbReference type="NCBI Taxonomy" id="272627"/>
    <lineage>
        <taxon>Bacteria</taxon>
        <taxon>Pseudomonadati</taxon>
        <taxon>Pseudomonadota</taxon>
        <taxon>Alphaproteobacteria</taxon>
        <taxon>Rhodospirillales</taxon>
        <taxon>Magnetospirillaceae</taxon>
        <taxon>Paramagnetospirillum</taxon>
    </lineage>
</organism>
<accession>A0A0C2YTQ1</accession>
<dbReference type="FunFam" id="3.40.50.720:FF:000033">
    <property type="entry name" value="Adenylyltransferase and sulfurtransferase MOCS3"/>
    <property type="match status" value="1"/>
</dbReference>
<evidence type="ECO:0000256" key="11">
    <source>
        <dbReference type="ARBA" id="ARBA00075328"/>
    </source>
</evidence>
<evidence type="ECO:0000256" key="5">
    <source>
        <dbReference type="ARBA" id="ARBA00052218"/>
    </source>
</evidence>
<dbReference type="GO" id="GO:0008146">
    <property type="term" value="F:sulfotransferase activity"/>
    <property type="evidence" value="ECO:0007669"/>
    <property type="project" value="TreeGrafter"/>
</dbReference>
<evidence type="ECO:0000256" key="8">
    <source>
        <dbReference type="ARBA" id="ARBA00066884"/>
    </source>
</evidence>
<evidence type="ECO:0000256" key="3">
    <source>
        <dbReference type="ARBA" id="ARBA00022741"/>
    </source>
</evidence>
<comment type="catalytic activity">
    <reaction evidence="5">
        <text>[molybdopterin-synthase sulfur-carrier protein]-C-terminal Gly-Gly + ATP + H(+) = [molybdopterin-synthase sulfur-carrier protein]-C-terminal Gly-Gly-AMP + diphosphate</text>
        <dbReference type="Rhea" id="RHEA:43616"/>
        <dbReference type="Rhea" id="RHEA-COMP:12159"/>
        <dbReference type="Rhea" id="RHEA-COMP:12202"/>
        <dbReference type="ChEBI" id="CHEBI:15378"/>
        <dbReference type="ChEBI" id="CHEBI:30616"/>
        <dbReference type="ChEBI" id="CHEBI:33019"/>
        <dbReference type="ChEBI" id="CHEBI:90618"/>
        <dbReference type="ChEBI" id="CHEBI:90778"/>
        <dbReference type="EC" id="2.7.7.80"/>
    </reaction>
</comment>
<keyword evidence="2" id="KW-0808">Transferase</keyword>
<dbReference type="OrthoDB" id="9804286at2"/>
<dbReference type="InterPro" id="IPR000594">
    <property type="entry name" value="ThiF_NAD_FAD-bd"/>
</dbReference>
<dbReference type="RefSeq" id="WP_009870360.1">
    <property type="nucleotide sequence ID" value="NZ_JXSL01000030.1"/>
</dbReference>
<evidence type="ECO:0000256" key="10">
    <source>
        <dbReference type="ARBA" id="ARBA00075110"/>
    </source>
</evidence>
<evidence type="ECO:0000313" key="15">
    <source>
        <dbReference type="Proteomes" id="UP000031971"/>
    </source>
</evidence>
<dbReference type="EC" id="2.7.7.80" evidence="8"/>
<dbReference type="SUPFAM" id="SSF69572">
    <property type="entry name" value="Activating enzymes of the ubiquitin-like proteins"/>
    <property type="match status" value="1"/>
</dbReference>
<sequence length="266" mass="27943">MDFTEEQIHRYARHIILPEVGGIGQAKLLGSSALVIGAGGLGSPVILYLAAAGVGTIGVIDDDDVELSNLQRQIIHRTSNVGMAKVASAASAVADINPDVRVVPIRARLDKDNAREIFRDFQVVADGSDNFPTRFLVNDAARLEGKTLVSAAILRFDGQLATYKPGGPCYRCIYREAPPEGHVPTCSSAGVLGAIAGTMGAMQATEVIKELLGIGESLAGKLVIYDALSVAWRTVRVPRDPGCPLCGDHPTITDLSAHGSTSNVCG</sequence>
<dbReference type="NCBIfam" id="NF004281">
    <property type="entry name" value="PRK05690.1"/>
    <property type="match status" value="1"/>
</dbReference>
<reference evidence="14 15" key="1">
    <citation type="submission" date="2015-01" db="EMBL/GenBank/DDBJ databases">
        <title>Genome Sequence of Magnetospirillum magnetotacticum Strain MS-1.</title>
        <authorList>
            <person name="Marinov G.K."/>
            <person name="Smalley M.D."/>
            <person name="DeSalvo G."/>
        </authorList>
    </citation>
    <scope>NUCLEOTIDE SEQUENCE [LARGE SCALE GENOMIC DNA]</scope>
    <source>
        <strain evidence="14 15">MS-1</strain>
    </source>
</reference>
<keyword evidence="4" id="KW-0067">ATP-binding</keyword>
<comment type="function">
    <text evidence="6">Catalyzes the adenylation by ATP of the carboxyl group of the C-terminal glycine of sulfur carrier protein MoaD.</text>
</comment>
<dbReference type="Gene3D" id="3.40.50.720">
    <property type="entry name" value="NAD(P)-binding Rossmann-like Domain"/>
    <property type="match status" value="1"/>
</dbReference>
<evidence type="ECO:0000256" key="12">
    <source>
        <dbReference type="ARBA" id="ARBA00078531"/>
    </source>
</evidence>
<evidence type="ECO:0000256" key="7">
    <source>
        <dbReference type="ARBA" id="ARBA00063809"/>
    </source>
</evidence>
<dbReference type="Proteomes" id="UP000031971">
    <property type="component" value="Unassembled WGS sequence"/>
</dbReference>
<dbReference type="InterPro" id="IPR045886">
    <property type="entry name" value="ThiF/MoeB/HesA"/>
</dbReference>
<evidence type="ECO:0000256" key="4">
    <source>
        <dbReference type="ARBA" id="ARBA00022840"/>
    </source>
</evidence>
<dbReference type="GO" id="GO:0008641">
    <property type="term" value="F:ubiquitin-like modifier activating enzyme activity"/>
    <property type="evidence" value="ECO:0007669"/>
    <property type="project" value="InterPro"/>
</dbReference>
<dbReference type="InterPro" id="IPR035985">
    <property type="entry name" value="Ubiquitin-activating_enz"/>
</dbReference>
<evidence type="ECO:0000256" key="1">
    <source>
        <dbReference type="ARBA" id="ARBA00009919"/>
    </source>
</evidence>
<dbReference type="STRING" id="272627.CCC_01126"/>
<evidence type="ECO:0000313" key="14">
    <source>
        <dbReference type="EMBL" id="KIL98065.1"/>
    </source>
</evidence>
<keyword evidence="3" id="KW-0547">Nucleotide-binding</keyword>
<dbReference type="PANTHER" id="PTHR10953">
    <property type="entry name" value="UBIQUITIN-ACTIVATING ENZYME E1"/>
    <property type="match status" value="1"/>
</dbReference>
<dbReference type="Pfam" id="PF00899">
    <property type="entry name" value="ThiF"/>
    <property type="match status" value="1"/>
</dbReference>
<keyword evidence="15" id="KW-1185">Reference proteome</keyword>
<dbReference type="AlphaFoldDB" id="A0A0C2YTQ1"/>